<dbReference type="OrthoDB" id="1108038at2759"/>
<feature type="transmembrane region" description="Helical" evidence="22">
    <location>
        <begin position="443"/>
        <end position="463"/>
    </location>
</feature>
<dbReference type="PANTHER" id="PTHR13145">
    <property type="entry name" value="SSM4 PROTEIN"/>
    <property type="match status" value="1"/>
</dbReference>
<sequence>MDDLSQGDICRVCRCEALPDRPLFYPCICTGSIKYIHQDCLMQWMRYSHKEYCELCGHRFSFQPIYAPDMPRVLPLRDVLMGLMSAVLEGARCWLHYSLVGMAWFGVVPLSAYRTYRYLFRASSFDMILSLPFDIFSMENLAADAFRGCFVVTCTLLCFIGLVWLREQILHGGGPDWLERDEAPAAAAAAPAVPAVAAAAAPPVARVAPVARAEPDAAQDDNNNGNAPQDVPMDNAAPAVADPADNEGDAPQAAAVPAAGAAAAGGIAAAADADNDEQNWNPMDWDRAAEDLTWERLLGLDGSLVFLEHVFWIISLNTMFIFTFAFCPYCVGNFILSSMDLLQPEKPLLHFHGLITTLFGYCCIGLTLVVLHFFAGVFRLRRICWFIGLCYIVVKVSLLSVVEIGVLPLICGWWLDICSLPLLDASLKDRKASFKAAPGTSLFVHWMFGMVYVYYFAAFISLLREVLRPGVLWIFRNVNDPDFSPIQEMIHVPIVRHIRRLVASAMIFGFAVLLMLWLPIRILQVLWPNFLPYALSGDSEVNDLSLQLLLLQIVLPGFFEQTQTRIWLKGLLRIWCTAVAWLLGIRSYLLPAPEPQAAEEAEPAAQPAEAPGVAAAPPPPAPVLEPAQPRNLAAAHQAMMQRNVPIGFQPYERPTFFSLRLCALLSLMCLSIVCAAMLILTVPVYIGRRLMMLWTGQPGDKAPPQLAADLPAADPEAARKNERLLRPHELYTAEIGGYLCWIVSRGIAVVVTLLPQGRAAIVNKLKHWARVALQYALPVLTLLGIFVLVPLLFGLLLELVMVIPLRVKPRKTPIHFLWQDWALGVLYTKIAIALTLMGPDWHLKRALERAYTDGLRDFDLKFVMRDLAVPVVTTFGLALAIPYVIGHSILPIFFTDPYTRLDISLMVYPISFIVVGSVCFVLFQIKQLKKLYLSIKVDKYLVGQRLVNYEHRKKQQAQQAAAAQELKARQEAEEAQLAQAQEGGGVGFGVRNEEPLLELAEQAALHARRRREQLPRPLIVDANEELL</sequence>
<evidence type="ECO:0000256" key="9">
    <source>
        <dbReference type="ARBA" id="ARBA00022786"/>
    </source>
</evidence>
<dbReference type="Pfam" id="PF23113">
    <property type="entry name" value="MARCHF6_C"/>
    <property type="match status" value="1"/>
</dbReference>
<dbReference type="OMA" id="WLHYSLV"/>
<dbReference type="InterPro" id="IPR056521">
    <property type="entry name" value="MARCHF6-like_C"/>
</dbReference>
<feature type="transmembrane region" description="Helical" evidence="22">
    <location>
        <begin position="735"/>
        <end position="754"/>
    </location>
</feature>
<keyword evidence="7" id="KW-0479">Metal-binding</keyword>
<gene>
    <name evidence="24" type="primary">Dvir\GJ11944</name>
    <name evidence="24" type="ORF">Dvir_GJ11944</name>
</gene>
<evidence type="ECO:0000256" key="10">
    <source>
        <dbReference type="ARBA" id="ARBA00022824"/>
    </source>
</evidence>
<dbReference type="InterPro" id="IPR013083">
    <property type="entry name" value="Znf_RING/FYVE/PHD"/>
</dbReference>
<keyword evidence="13 22" id="KW-1133">Transmembrane helix</keyword>
<dbReference type="eggNOG" id="KOG1609">
    <property type="taxonomic scope" value="Eukaryota"/>
</dbReference>
<feature type="transmembrane region" description="Helical" evidence="22">
    <location>
        <begin position="501"/>
        <end position="520"/>
    </location>
</feature>
<dbReference type="KEGG" id="dvi:6623928"/>
<keyword evidence="12" id="KW-0832">Ubl conjugation</keyword>
<evidence type="ECO:0000256" key="3">
    <source>
        <dbReference type="ARBA" id="ARBA00004906"/>
    </source>
</evidence>
<protein>
    <recommendedName>
        <fullName evidence="17">E3 ubiquitin-protein ligase MARCHF6</fullName>
        <ecNumber evidence="4">2.3.2.27</ecNumber>
    </recommendedName>
    <alternativeName>
        <fullName evidence="19">Membrane-associated RING finger protein 6</fullName>
    </alternativeName>
    <alternativeName>
        <fullName evidence="18">Membrane-associated RING-CH protein VI</fullName>
    </alternativeName>
</protein>
<dbReference type="Gene3D" id="3.30.40.10">
    <property type="entry name" value="Zinc/RING finger domain, C3HC4 (zinc finger)"/>
    <property type="match status" value="1"/>
</dbReference>
<keyword evidence="10" id="KW-0256">Endoplasmic reticulum</keyword>
<comment type="pathway">
    <text evidence="3">Protein modification; protein ubiquitination.</text>
</comment>
<evidence type="ECO:0000256" key="13">
    <source>
        <dbReference type="ARBA" id="ARBA00022989"/>
    </source>
</evidence>
<keyword evidence="15 22" id="KW-0472">Membrane</keyword>
<dbReference type="HOGENOM" id="CLU_006373_1_0_1"/>
<evidence type="ECO:0000259" key="23">
    <source>
        <dbReference type="PROSITE" id="PS51292"/>
    </source>
</evidence>
<evidence type="ECO:0000256" key="12">
    <source>
        <dbReference type="ARBA" id="ARBA00022843"/>
    </source>
</evidence>
<dbReference type="SUPFAM" id="SSF57850">
    <property type="entry name" value="RING/U-box"/>
    <property type="match status" value="1"/>
</dbReference>
<feature type="transmembrane region" description="Helical" evidence="22">
    <location>
        <begin position="566"/>
        <end position="585"/>
    </location>
</feature>
<feature type="region of interest" description="Disordered" evidence="21">
    <location>
        <begin position="215"/>
        <end position="255"/>
    </location>
</feature>
<reference evidence="24 25" key="1">
    <citation type="journal article" date="2007" name="Nature">
        <title>Evolution of genes and genomes on the Drosophila phylogeny.</title>
        <authorList>
            <consortium name="Drosophila 12 Genomes Consortium"/>
            <person name="Clark A.G."/>
            <person name="Eisen M.B."/>
            <person name="Smith D.R."/>
            <person name="Bergman C.M."/>
            <person name="Oliver B."/>
            <person name="Markow T.A."/>
            <person name="Kaufman T.C."/>
            <person name="Kellis M."/>
            <person name="Gelbart W."/>
            <person name="Iyer V.N."/>
            <person name="Pollard D.A."/>
            <person name="Sackton T.B."/>
            <person name="Larracuente A.M."/>
            <person name="Singh N.D."/>
            <person name="Abad J.P."/>
            <person name="Abt D.N."/>
            <person name="Adryan B."/>
            <person name="Aguade M."/>
            <person name="Akashi H."/>
            <person name="Anderson W.W."/>
            <person name="Aquadro C.F."/>
            <person name="Ardell D.H."/>
            <person name="Arguello R."/>
            <person name="Artieri C.G."/>
            <person name="Barbash D.A."/>
            <person name="Barker D."/>
            <person name="Barsanti P."/>
            <person name="Batterham P."/>
            <person name="Batzoglou S."/>
            <person name="Begun D."/>
            <person name="Bhutkar A."/>
            <person name="Blanco E."/>
            <person name="Bosak S.A."/>
            <person name="Bradley R.K."/>
            <person name="Brand A.D."/>
            <person name="Brent M.R."/>
            <person name="Brooks A.N."/>
            <person name="Brown R.H."/>
            <person name="Butlin R.K."/>
            <person name="Caggese C."/>
            <person name="Calvi B.R."/>
            <person name="Bernardo de Carvalho A."/>
            <person name="Caspi A."/>
            <person name="Castrezana S."/>
            <person name="Celniker S.E."/>
            <person name="Chang J.L."/>
            <person name="Chapple C."/>
            <person name="Chatterji S."/>
            <person name="Chinwalla A."/>
            <person name="Civetta A."/>
            <person name="Clifton S.W."/>
            <person name="Comeron J.M."/>
            <person name="Costello J.C."/>
            <person name="Coyne J.A."/>
            <person name="Daub J."/>
            <person name="David R.G."/>
            <person name="Delcher A.L."/>
            <person name="Delehaunty K."/>
            <person name="Do C.B."/>
            <person name="Ebling H."/>
            <person name="Edwards K."/>
            <person name="Eickbush T."/>
            <person name="Evans J.D."/>
            <person name="Filipski A."/>
            <person name="Findeiss S."/>
            <person name="Freyhult E."/>
            <person name="Fulton L."/>
            <person name="Fulton R."/>
            <person name="Garcia A.C."/>
            <person name="Gardiner A."/>
            <person name="Garfield D.A."/>
            <person name="Garvin B.E."/>
            <person name="Gibson G."/>
            <person name="Gilbert D."/>
            <person name="Gnerre S."/>
            <person name="Godfrey J."/>
            <person name="Good R."/>
            <person name="Gotea V."/>
            <person name="Gravely B."/>
            <person name="Greenberg A.J."/>
            <person name="Griffiths-Jones S."/>
            <person name="Gross S."/>
            <person name="Guigo R."/>
            <person name="Gustafson E.A."/>
            <person name="Haerty W."/>
            <person name="Hahn M.W."/>
            <person name="Halligan D.L."/>
            <person name="Halpern A.L."/>
            <person name="Halter G.M."/>
            <person name="Han M.V."/>
            <person name="Heger A."/>
            <person name="Hillier L."/>
            <person name="Hinrichs A.S."/>
            <person name="Holmes I."/>
            <person name="Hoskins R.A."/>
            <person name="Hubisz M.J."/>
            <person name="Hultmark D."/>
            <person name="Huntley M.A."/>
            <person name="Jaffe D.B."/>
            <person name="Jagadeeshan S."/>
            <person name="Jeck W.R."/>
            <person name="Johnson J."/>
            <person name="Jones C.D."/>
            <person name="Jordan W.C."/>
            <person name="Karpen G.H."/>
            <person name="Kataoka E."/>
            <person name="Keightley P.D."/>
            <person name="Kheradpour P."/>
            <person name="Kirkness E.F."/>
            <person name="Koerich L.B."/>
            <person name="Kristiansen K."/>
            <person name="Kudrna D."/>
            <person name="Kulathinal R.J."/>
            <person name="Kumar S."/>
            <person name="Kwok R."/>
            <person name="Lander E."/>
            <person name="Langley C.H."/>
            <person name="Lapoint R."/>
            <person name="Lazzaro B.P."/>
            <person name="Lee S.J."/>
            <person name="Levesque L."/>
            <person name="Li R."/>
            <person name="Lin C.F."/>
            <person name="Lin M.F."/>
            <person name="Lindblad-Toh K."/>
            <person name="Llopart A."/>
            <person name="Long M."/>
            <person name="Low L."/>
            <person name="Lozovsky E."/>
            <person name="Lu J."/>
            <person name="Luo M."/>
            <person name="Machado C.A."/>
            <person name="Makalowski W."/>
            <person name="Marzo M."/>
            <person name="Matsuda M."/>
            <person name="Matzkin L."/>
            <person name="McAllister B."/>
            <person name="McBride C.S."/>
            <person name="McKernan B."/>
            <person name="McKernan K."/>
            <person name="Mendez-Lago M."/>
            <person name="Minx P."/>
            <person name="Mollenhauer M.U."/>
            <person name="Montooth K."/>
            <person name="Mount S.M."/>
            <person name="Mu X."/>
            <person name="Myers E."/>
            <person name="Negre B."/>
            <person name="Newfeld S."/>
            <person name="Nielsen R."/>
            <person name="Noor M.A."/>
            <person name="O'Grady P."/>
            <person name="Pachter L."/>
            <person name="Papaceit M."/>
            <person name="Parisi M.J."/>
            <person name="Parisi M."/>
            <person name="Parts L."/>
            <person name="Pedersen J.S."/>
            <person name="Pesole G."/>
            <person name="Phillippy A.M."/>
            <person name="Ponting C.P."/>
            <person name="Pop M."/>
            <person name="Porcelli D."/>
            <person name="Powell J.R."/>
            <person name="Prohaska S."/>
            <person name="Pruitt K."/>
            <person name="Puig M."/>
            <person name="Quesneville H."/>
            <person name="Ram K.R."/>
            <person name="Rand D."/>
            <person name="Rasmussen M.D."/>
            <person name="Reed L.K."/>
            <person name="Reenan R."/>
            <person name="Reily A."/>
            <person name="Remington K.A."/>
            <person name="Rieger T.T."/>
            <person name="Ritchie M.G."/>
            <person name="Robin C."/>
            <person name="Rogers Y.H."/>
            <person name="Rohde C."/>
            <person name="Rozas J."/>
            <person name="Rubenfield M.J."/>
            <person name="Ruiz A."/>
            <person name="Russo S."/>
            <person name="Salzberg S.L."/>
            <person name="Sanchez-Gracia A."/>
            <person name="Saranga D.J."/>
            <person name="Sato H."/>
            <person name="Schaeffer S.W."/>
            <person name="Schatz M.C."/>
            <person name="Schlenke T."/>
            <person name="Schwartz R."/>
            <person name="Segarra C."/>
            <person name="Singh R.S."/>
            <person name="Sirot L."/>
            <person name="Sirota M."/>
            <person name="Sisneros N.B."/>
            <person name="Smith C.D."/>
            <person name="Smith T.F."/>
            <person name="Spieth J."/>
            <person name="Stage D.E."/>
            <person name="Stark A."/>
            <person name="Stephan W."/>
            <person name="Strausberg R.L."/>
            <person name="Strempel S."/>
            <person name="Sturgill D."/>
            <person name="Sutton G."/>
            <person name="Sutton G.G."/>
            <person name="Tao W."/>
            <person name="Teichmann S."/>
            <person name="Tobari Y.N."/>
            <person name="Tomimura Y."/>
            <person name="Tsolas J.M."/>
            <person name="Valente V.L."/>
            <person name="Venter E."/>
            <person name="Venter J.C."/>
            <person name="Vicario S."/>
            <person name="Vieira F.G."/>
            <person name="Vilella A.J."/>
            <person name="Villasante A."/>
            <person name="Walenz B."/>
            <person name="Wang J."/>
            <person name="Wasserman M."/>
            <person name="Watts T."/>
            <person name="Wilson D."/>
            <person name="Wilson R.K."/>
            <person name="Wing R.A."/>
            <person name="Wolfner M.F."/>
            <person name="Wong A."/>
            <person name="Wong G.K."/>
            <person name="Wu C.I."/>
            <person name="Wu G."/>
            <person name="Yamamoto D."/>
            <person name="Yang H.P."/>
            <person name="Yang S.P."/>
            <person name="Yorke J.A."/>
            <person name="Yoshida K."/>
            <person name="Zdobnov E."/>
            <person name="Zhang P."/>
            <person name="Zhang Y."/>
            <person name="Zimin A.V."/>
            <person name="Baldwin J."/>
            <person name="Abdouelleil A."/>
            <person name="Abdulkadir J."/>
            <person name="Abebe A."/>
            <person name="Abera B."/>
            <person name="Abreu J."/>
            <person name="Acer S.C."/>
            <person name="Aftuck L."/>
            <person name="Alexander A."/>
            <person name="An P."/>
            <person name="Anderson E."/>
            <person name="Anderson S."/>
            <person name="Arachi H."/>
            <person name="Azer M."/>
            <person name="Bachantsang P."/>
            <person name="Barry A."/>
            <person name="Bayul T."/>
            <person name="Berlin A."/>
            <person name="Bessette D."/>
            <person name="Bloom T."/>
            <person name="Blye J."/>
            <person name="Boguslavskiy L."/>
            <person name="Bonnet C."/>
            <person name="Boukhgalter B."/>
            <person name="Bourzgui I."/>
            <person name="Brown A."/>
            <person name="Cahill P."/>
            <person name="Channer S."/>
            <person name="Cheshatsang Y."/>
            <person name="Chuda L."/>
            <person name="Citroen M."/>
            <person name="Collymore A."/>
            <person name="Cooke P."/>
            <person name="Costello M."/>
            <person name="D'Aco K."/>
            <person name="Daza R."/>
            <person name="De Haan G."/>
            <person name="DeGray S."/>
            <person name="DeMaso C."/>
            <person name="Dhargay N."/>
            <person name="Dooley K."/>
            <person name="Dooley E."/>
            <person name="Doricent M."/>
            <person name="Dorje P."/>
            <person name="Dorjee K."/>
            <person name="Dupes A."/>
            <person name="Elong R."/>
            <person name="Falk J."/>
            <person name="Farina A."/>
            <person name="Faro S."/>
            <person name="Ferguson D."/>
            <person name="Fisher S."/>
            <person name="Foley C.D."/>
            <person name="Franke A."/>
            <person name="Friedrich D."/>
            <person name="Gadbois L."/>
            <person name="Gearin G."/>
            <person name="Gearin C.R."/>
            <person name="Giannoukos G."/>
            <person name="Goode T."/>
            <person name="Graham J."/>
            <person name="Grandbois E."/>
            <person name="Grewal S."/>
            <person name="Gyaltsen K."/>
            <person name="Hafez N."/>
            <person name="Hagos B."/>
            <person name="Hall J."/>
            <person name="Henson C."/>
            <person name="Hollinger A."/>
            <person name="Honan T."/>
            <person name="Huard M.D."/>
            <person name="Hughes L."/>
            <person name="Hurhula B."/>
            <person name="Husby M.E."/>
            <person name="Kamat A."/>
            <person name="Kanga B."/>
            <person name="Kashin S."/>
            <person name="Khazanovich D."/>
            <person name="Kisner P."/>
            <person name="Lance K."/>
            <person name="Lara M."/>
            <person name="Lee W."/>
            <person name="Lennon N."/>
            <person name="Letendre F."/>
            <person name="LeVine R."/>
            <person name="Lipovsky A."/>
            <person name="Liu X."/>
            <person name="Liu J."/>
            <person name="Liu S."/>
            <person name="Lokyitsang T."/>
            <person name="Lokyitsang Y."/>
            <person name="Lubonja R."/>
            <person name="Lui A."/>
            <person name="MacDonald P."/>
            <person name="Magnisalis V."/>
            <person name="Maru K."/>
            <person name="Matthews C."/>
            <person name="McCusker W."/>
            <person name="McDonough S."/>
            <person name="Mehta T."/>
            <person name="Meldrim J."/>
            <person name="Meneus L."/>
            <person name="Mihai O."/>
            <person name="Mihalev A."/>
            <person name="Mihova T."/>
            <person name="Mittelman R."/>
            <person name="Mlenga V."/>
            <person name="Montmayeur A."/>
            <person name="Mulrain L."/>
            <person name="Navidi A."/>
            <person name="Naylor J."/>
            <person name="Negash T."/>
            <person name="Nguyen T."/>
            <person name="Nguyen N."/>
            <person name="Nicol R."/>
            <person name="Norbu C."/>
            <person name="Norbu N."/>
            <person name="Novod N."/>
            <person name="O'Neill B."/>
            <person name="Osman S."/>
            <person name="Markiewicz E."/>
            <person name="Oyono O.L."/>
            <person name="Patti C."/>
            <person name="Phunkhang P."/>
            <person name="Pierre F."/>
            <person name="Priest M."/>
            <person name="Raghuraman S."/>
            <person name="Rege F."/>
            <person name="Reyes R."/>
            <person name="Rise C."/>
            <person name="Rogov P."/>
            <person name="Ross K."/>
            <person name="Ryan E."/>
            <person name="Settipalli S."/>
            <person name="Shea T."/>
            <person name="Sherpa N."/>
            <person name="Shi L."/>
            <person name="Shih D."/>
            <person name="Sparrow T."/>
            <person name="Spaulding J."/>
            <person name="Stalker J."/>
            <person name="Stange-Thomann N."/>
            <person name="Stavropoulos S."/>
            <person name="Stone C."/>
            <person name="Strader C."/>
            <person name="Tesfaye S."/>
            <person name="Thomson T."/>
            <person name="Thoulutsang Y."/>
            <person name="Thoulutsang D."/>
            <person name="Topham K."/>
            <person name="Topping I."/>
            <person name="Tsamla T."/>
            <person name="Vassiliev H."/>
            <person name="Vo A."/>
            <person name="Wangchuk T."/>
            <person name="Wangdi T."/>
            <person name="Weiand M."/>
            <person name="Wilkinson J."/>
            <person name="Wilson A."/>
            <person name="Yadav S."/>
            <person name="Young G."/>
            <person name="Yu Q."/>
            <person name="Zembek L."/>
            <person name="Zhong D."/>
            <person name="Zimmer A."/>
            <person name="Zwirko Z."/>
            <person name="Jaffe D.B."/>
            <person name="Alvarez P."/>
            <person name="Brockman W."/>
            <person name="Butler J."/>
            <person name="Chin C."/>
            <person name="Gnerre S."/>
            <person name="Grabherr M."/>
            <person name="Kleber M."/>
            <person name="Mauceli E."/>
            <person name="MacCallum I."/>
        </authorList>
    </citation>
    <scope>NUCLEOTIDE SEQUENCE [LARGE SCALE GENOMIC DNA]</scope>
    <source>
        <strain evidence="25">Tucson 15010-1051.87</strain>
    </source>
</reference>
<comment type="subunit">
    <text evidence="16">Interacts with DIO2. Interacts with SQLE.</text>
</comment>
<evidence type="ECO:0000256" key="14">
    <source>
        <dbReference type="ARBA" id="ARBA00022990"/>
    </source>
</evidence>
<evidence type="ECO:0000256" key="21">
    <source>
        <dbReference type="SAM" id="MobiDB-lite"/>
    </source>
</evidence>
<evidence type="ECO:0000256" key="17">
    <source>
        <dbReference type="ARBA" id="ARBA00069012"/>
    </source>
</evidence>
<feature type="coiled-coil region" evidence="20">
    <location>
        <begin position="946"/>
        <end position="983"/>
    </location>
</feature>
<dbReference type="GO" id="GO:0005789">
    <property type="term" value="C:endoplasmic reticulum membrane"/>
    <property type="evidence" value="ECO:0007669"/>
    <property type="project" value="UniProtKB-SubCell"/>
</dbReference>
<evidence type="ECO:0000256" key="16">
    <source>
        <dbReference type="ARBA" id="ARBA00064724"/>
    </source>
</evidence>
<dbReference type="PhylomeDB" id="B4LBV8"/>
<evidence type="ECO:0000256" key="8">
    <source>
        <dbReference type="ARBA" id="ARBA00022771"/>
    </source>
</evidence>
<dbReference type="Proteomes" id="UP000008792">
    <property type="component" value="Unassembled WGS sequence"/>
</dbReference>
<feature type="transmembrane region" description="Helical" evidence="22">
    <location>
        <begin position="905"/>
        <end position="923"/>
    </location>
</feature>
<dbReference type="AlphaFoldDB" id="B4LBV8"/>
<name>B4LBV8_DROVI</name>
<accession>B4LBV8</accession>
<dbReference type="Pfam" id="PF12906">
    <property type="entry name" value="RINGv"/>
    <property type="match status" value="1"/>
</dbReference>
<dbReference type="PANTHER" id="PTHR13145:SF0">
    <property type="entry name" value="E3 UBIQUITIN-PROTEIN LIGASE MARCHF6"/>
    <property type="match status" value="1"/>
</dbReference>
<evidence type="ECO:0000256" key="15">
    <source>
        <dbReference type="ARBA" id="ARBA00023136"/>
    </source>
</evidence>
<dbReference type="GO" id="GO:0036503">
    <property type="term" value="P:ERAD pathway"/>
    <property type="evidence" value="ECO:0007669"/>
    <property type="project" value="TreeGrafter"/>
</dbReference>
<dbReference type="GO" id="GO:0008270">
    <property type="term" value="F:zinc ion binding"/>
    <property type="evidence" value="ECO:0007669"/>
    <property type="project" value="UniProtKB-KW"/>
</dbReference>
<evidence type="ECO:0000256" key="18">
    <source>
        <dbReference type="ARBA" id="ARBA00082010"/>
    </source>
</evidence>
<keyword evidence="9" id="KW-0833">Ubl conjugation pathway</keyword>
<feature type="transmembrane region" description="Helical" evidence="22">
    <location>
        <begin position="348"/>
        <end position="371"/>
    </location>
</feature>
<feature type="transmembrane region" description="Helical" evidence="22">
    <location>
        <begin position="775"/>
        <end position="801"/>
    </location>
</feature>
<evidence type="ECO:0000256" key="1">
    <source>
        <dbReference type="ARBA" id="ARBA00000900"/>
    </source>
</evidence>
<feature type="transmembrane region" description="Helical" evidence="22">
    <location>
        <begin position="310"/>
        <end position="336"/>
    </location>
</feature>
<dbReference type="PROSITE" id="PS51292">
    <property type="entry name" value="ZF_RING_CH"/>
    <property type="match status" value="1"/>
</dbReference>
<dbReference type="GO" id="GO:0061630">
    <property type="term" value="F:ubiquitin protein ligase activity"/>
    <property type="evidence" value="ECO:0007669"/>
    <property type="project" value="UniProtKB-EC"/>
</dbReference>
<keyword evidence="11" id="KW-0862">Zinc</keyword>
<keyword evidence="6 22" id="KW-0812">Transmembrane</keyword>
<feature type="region of interest" description="Disordered" evidence="21">
    <location>
        <begin position="600"/>
        <end position="621"/>
    </location>
</feature>
<keyword evidence="5" id="KW-0808">Transferase</keyword>
<evidence type="ECO:0000256" key="7">
    <source>
        <dbReference type="ARBA" id="ARBA00022723"/>
    </source>
</evidence>
<feature type="transmembrane region" description="Helical" evidence="22">
    <location>
        <begin position="821"/>
        <end position="841"/>
    </location>
</feature>
<evidence type="ECO:0000256" key="6">
    <source>
        <dbReference type="ARBA" id="ARBA00022692"/>
    </source>
</evidence>
<comment type="catalytic activity">
    <reaction evidence="1">
        <text>S-ubiquitinyl-[E2 ubiquitin-conjugating enzyme]-L-cysteine + [acceptor protein]-L-lysine = [E2 ubiquitin-conjugating enzyme]-L-cysteine + N(6)-ubiquitinyl-[acceptor protein]-L-lysine.</text>
        <dbReference type="EC" id="2.3.2.27"/>
    </reaction>
</comment>
<evidence type="ECO:0000256" key="5">
    <source>
        <dbReference type="ARBA" id="ARBA00022679"/>
    </source>
</evidence>
<feature type="compositionally biased region" description="Low complexity" evidence="21">
    <location>
        <begin position="220"/>
        <end position="255"/>
    </location>
</feature>
<evidence type="ECO:0000256" key="4">
    <source>
        <dbReference type="ARBA" id="ARBA00012483"/>
    </source>
</evidence>
<dbReference type="SMART" id="SM00744">
    <property type="entry name" value="RINGv"/>
    <property type="match status" value="1"/>
</dbReference>
<feature type="transmembrane region" description="Helical" evidence="22">
    <location>
        <begin position="661"/>
        <end position="686"/>
    </location>
</feature>
<evidence type="ECO:0000256" key="11">
    <source>
        <dbReference type="ARBA" id="ARBA00022833"/>
    </source>
</evidence>
<feature type="domain" description="RING-CH-type" evidence="23">
    <location>
        <begin position="2"/>
        <end position="63"/>
    </location>
</feature>
<dbReference type="FunCoup" id="B4LBV8">
    <property type="interactions" value="1614"/>
</dbReference>
<proteinExistence type="predicted"/>
<keyword evidence="20" id="KW-0175">Coiled coil</keyword>
<dbReference type="FunFam" id="3.30.40.10:FF:000096">
    <property type="entry name" value="E3 ubiquitin-protein ligase MARCH6"/>
    <property type="match status" value="1"/>
</dbReference>
<comment type="subcellular location">
    <subcellularLocation>
        <location evidence="2">Endoplasmic reticulum membrane</location>
        <topology evidence="2">Multi-pass membrane protein</topology>
    </subcellularLocation>
</comment>
<organism evidence="24 25">
    <name type="scientific">Drosophila virilis</name>
    <name type="common">Fruit fly</name>
    <dbReference type="NCBI Taxonomy" id="7244"/>
    <lineage>
        <taxon>Eukaryota</taxon>
        <taxon>Metazoa</taxon>
        <taxon>Ecdysozoa</taxon>
        <taxon>Arthropoda</taxon>
        <taxon>Hexapoda</taxon>
        <taxon>Insecta</taxon>
        <taxon>Pterygota</taxon>
        <taxon>Neoptera</taxon>
        <taxon>Endopterygota</taxon>
        <taxon>Diptera</taxon>
        <taxon>Brachycera</taxon>
        <taxon>Muscomorpha</taxon>
        <taxon>Ephydroidea</taxon>
        <taxon>Drosophilidae</taxon>
        <taxon>Drosophila</taxon>
    </lineage>
</organism>
<dbReference type="InParanoid" id="B4LBV8"/>
<dbReference type="EMBL" id="CH940647">
    <property type="protein sequence ID" value="EDW69758.1"/>
    <property type="molecule type" value="Genomic_DNA"/>
</dbReference>
<dbReference type="InterPro" id="IPR011016">
    <property type="entry name" value="Znf_RING-CH"/>
</dbReference>
<dbReference type="EC" id="2.3.2.27" evidence="4"/>
<evidence type="ECO:0000313" key="25">
    <source>
        <dbReference type="Proteomes" id="UP000008792"/>
    </source>
</evidence>
<feature type="transmembrane region" description="Helical" evidence="22">
    <location>
        <begin position="94"/>
        <end position="113"/>
    </location>
</feature>
<keyword evidence="14" id="KW-0007">Acetylation</keyword>
<evidence type="ECO:0000256" key="2">
    <source>
        <dbReference type="ARBA" id="ARBA00004477"/>
    </source>
</evidence>
<evidence type="ECO:0000256" key="20">
    <source>
        <dbReference type="SAM" id="Coils"/>
    </source>
</evidence>
<feature type="transmembrane region" description="Helical" evidence="22">
    <location>
        <begin position="145"/>
        <end position="165"/>
    </location>
</feature>
<keyword evidence="8" id="KW-0863">Zinc-finger</keyword>
<keyword evidence="25" id="KW-1185">Reference proteome</keyword>
<feature type="compositionally biased region" description="Low complexity" evidence="21">
    <location>
        <begin position="603"/>
        <end position="615"/>
    </location>
</feature>
<dbReference type="STRING" id="7244.B4LBV8"/>
<evidence type="ECO:0000256" key="22">
    <source>
        <dbReference type="SAM" id="Phobius"/>
    </source>
</evidence>
<evidence type="ECO:0000256" key="19">
    <source>
        <dbReference type="ARBA" id="ARBA00083917"/>
    </source>
</evidence>
<feature type="transmembrane region" description="Helical" evidence="22">
    <location>
        <begin position="862"/>
        <end position="885"/>
    </location>
</feature>
<feature type="transmembrane region" description="Helical" evidence="22">
    <location>
        <begin position="383"/>
        <end position="415"/>
    </location>
</feature>
<evidence type="ECO:0000313" key="24">
    <source>
        <dbReference type="EMBL" id="EDW69758.1"/>
    </source>
</evidence>
<dbReference type="CDD" id="cd16702">
    <property type="entry name" value="RING_CH-C4HC3_MARCH6"/>
    <property type="match status" value="1"/>
</dbReference>